<evidence type="ECO:0000256" key="8">
    <source>
        <dbReference type="ARBA" id="ARBA00023128"/>
    </source>
</evidence>
<dbReference type="InterPro" id="IPR037730">
    <property type="entry name" value="IMP2"/>
</dbReference>
<dbReference type="PANTHER" id="PTHR46041">
    <property type="entry name" value="MITOCHONDRIAL INNER MEMBRANE PROTEASE SUBUNIT 2"/>
    <property type="match status" value="1"/>
</dbReference>
<dbReference type="PANTHER" id="PTHR46041:SF2">
    <property type="entry name" value="MITOCHONDRIAL INNER MEMBRANE PROTEASE SUBUNIT 2"/>
    <property type="match status" value="1"/>
</dbReference>
<dbReference type="CDD" id="cd06530">
    <property type="entry name" value="S26_SPase_I"/>
    <property type="match status" value="1"/>
</dbReference>
<comment type="subcellular location">
    <subcellularLocation>
        <location evidence="1">Mitochondrion inner membrane</location>
        <topology evidence="1">Single-pass membrane protein</topology>
    </subcellularLocation>
</comment>
<dbReference type="Gene3D" id="2.10.109.10">
    <property type="entry name" value="Umud Fragment, subunit A"/>
    <property type="match status" value="1"/>
</dbReference>
<dbReference type="InterPro" id="IPR019533">
    <property type="entry name" value="Peptidase_S26"/>
</dbReference>
<keyword evidence="8 11" id="KW-0496">Mitochondrion</keyword>
<feature type="compositionally biased region" description="Polar residues" evidence="12">
    <location>
        <begin position="171"/>
        <end position="180"/>
    </location>
</feature>
<evidence type="ECO:0000259" key="13">
    <source>
        <dbReference type="Pfam" id="PF10502"/>
    </source>
</evidence>
<dbReference type="Proteomes" id="UP000027222">
    <property type="component" value="Unassembled WGS sequence"/>
</dbReference>
<dbReference type="NCBIfam" id="TIGR02227">
    <property type="entry name" value="sigpep_I_bact"/>
    <property type="match status" value="1"/>
</dbReference>
<dbReference type="GO" id="GO:0006465">
    <property type="term" value="P:signal peptide processing"/>
    <property type="evidence" value="ECO:0007669"/>
    <property type="project" value="InterPro"/>
</dbReference>
<proteinExistence type="inferred from homology"/>
<comment type="similarity">
    <text evidence="2">Belongs to the peptidase S26 family. IMP2 subfamily.</text>
</comment>
<keyword evidence="7 11" id="KW-1133">Transmembrane helix</keyword>
<feature type="active site" evidence="10">
    <location>
        <position position="92"/>
    </location>
</feature>
<evidence type="ECO:0000256" key="2">
    <source>
        <dbReference type="ARBA" id="ARBA00007066"/>
    </source>
</evidence>
<keyword evidence="4 11" id="KW-0812">Transmembrane</keyword>
<evidence type="ECO:0000256" key="9">
    <source>
        <dbReference type="ARBA" id="ARBA00023136"/>
    </source>
</evidence>
<dbReference type="InterPro" id="IPR000223">
    <property type="entry name" value="Pept_S26A_signal_pept_1"/>
</dbReference>
<dbReference type="InterPro" id="IPR036286">
    <property type="entry name" value="LexA/Signal_pep-like_sf"/>
</dbReference>
<dbReference type="SUPFAM" id="SSF51306">
    <property type="entry name" value="LexA/Signal peptidase"/>
    <property type="match status" value="1"/>
</dbReference>
<evidence type="ECO:0000256" key="10">
    <source>
        <dbReference type="PIRSR" id="PIRSR600223-1"/>
    </source>
</evidence>
<evidence type="ECO:0000256" key="6">
    <source>
        <dbReference type="ARBA" id="ARBA00022801"/>
    </source>
</evidence>
<evidence type="ECO:0000256" key="12">
    <source>
        <dbReference type="SAM" id="MobiDB-lite"/>
    </source>
</evidence>
<dbReference type="GO" id="GO:0006627">
    <property type="term" value="P:protein processing involved in protein targeting to mitochondrion"/>
    <property type="evidence" value="ECO:0007669"/>
    <property type="project" value="InterPro"/>
</dbReference>
<keyword evidence="15" id="KW-1185">Reference proteome</keyword>
<reference evidence="15" key="1">
    <citation type="journal article" date="2014" name="Proc. Natl. Acad. Sci. U.S.A.">
        <title>Extensive sampling of basidiomycete genomes demonstrates inadequacy of the white-rot/brown-rot paradigm for wood decay fungi.</title>
        <authorList>
            <person name="Riley R."/>
            <person name="Salamov A.A."/>
            <person name="Brown D.W."/>
            <person name="Nagy L.G."/>
            <person name="Floudas D."/>
            <person name="Held B.W."/>
            <person name="Levasseur A."/>
            <person name="Lombard V."/>
            <person name="Morin E."/>
            <person name="Otillar R."/>
            <person name="Lindquist E.A."/>
            <person name="Sun H."/>
            <person name="LaButti K.M."/>
            <person name="Schmutz J."/>
            <person name="Jabbour D."/>
            <person name="Luo H."/>
            <person name="Baker S.E."/>
            <person name="Pisabarro A.G."/>
            <person name="Walton J.D."/>
            <person name="Blanchette R.A."/>
            <person name="Henrissat B."/>
            <person name="Martin F."/>
            <person name="Cullen D."/>
            <person name="Hibbett D.S."/>
            <person name="Grigoriev I.V."/>
        </authorList>
    </citation>
    <scope>NUCLEOTIDE SEQUENCE [LARGE SCALE GENOMIC DNA]</scope>
    <source>
        <strain evidence="15">CBS 339.88</strain>
    </source>
</reference>
<evidence type="ECO:0000313" key="15">
    <source>
        <dbReference type="Proteomes" id="UP000027222"/>
    </source>
</evidence>
<feature type="domain" description="Peptidase S26" evidence="13">
    <location>
        <begin position="111"/>
        <end position="153"/>
    </location>
</feature>
<evidence type="ECO:0000256" key="4">
    <source>
        <dbReference type="ARBA" id="ARBA00022692"/>
    </source>
</evidence>
<keyword evidence="9 11" id="KW-0472">Membrane</keyword>
<dbReference type="EC" id="3.4.21.-" evidence="11"/>
<evidence type="ECO:0000313" key="14">
    <source>
        <dbReference type="EMBL" id="KDR83871.1"/>
    </source>
</evidence>
<evidence type="ECO:0000256" key="11">
    <source>
        <dbReference type="RuleBase" id="RU362041"/>
    </source>
</evidence>
<feature type="transmembrane region" description="Helical" evidence="11">
    <location>
        <begin position="20"/>
        <end position="36"/>
    </location>
</feature>
<keyword evidence="5 11" id="KW-0999">Mitochondrion inner membrane</keyword>
<dbReference type="EMBL" id="KL142368">
    <property type="protein sequence ID" value="KDR83871.1"/>
    <property type="molecule type" value="Genomic_DNA"/>
</dbReference>
<feature type="compositionally biased region" description="Basic and acidic residues" evidence="12">
    <location>
        <begin position="181"/>
        <end position="195"/>
    </location>
</feature>
<dbReference type="STRING" id="685588.A0A067TL42"/>
<dbReference type="HOGENOM" id="CLU_028723_4_1_1"/>
<sequence length="204" mass="23007">MSLLSSLKNSLAYRRSWSLLYWLPTGIFISNYFFHLKTVSGRSMQPTLNPDSSQWRDVALFSKFAVHTTGEYGRDDIVTLRSPEDPKRVLIKRIIAMEGDNVKTLPPYPDHEVTVPQGHVWVEGDEHFLSDDSNRFGPVSQGLIVSKLVMIVWPPERFGLVSSKVAPQAATDYSSKTARQTLDDVKREQARHARIELSTSSTAS</sequence>
<gene>
    <name evidence="14" type="ORF">GALMADRAFT_236330</name>
</gene>
<name>A0A067TL42_GALM3</name>
<accession>A0A067TL42</accession>
<protein>
    <recommendedName>
        <fullName evidence="11">Mitochondrial inner membrane protease subunit</fullName>
        <ecNumber evidence="11">3.4.21.-</ecNumber>
    </recommendedName>
</protein>
<organism evidence="14 15">
    <name type="scientific">Galerina marginata (strain CBS 339.88)</name>
    <dbReference type="NCBI Taxonomy" id="685588"/>
    <lineage>
        <taxon>Eukaryota</taxon>
        <taxon>Fungi</taxon>
        <taxon>Dikarya</taxon>
        <taxon>Basidiomycota</taxon>
        <taxon>Agaricomycotina</taxon>
        <taxon>Agaricomycetes</taxon>
        <taxon>Agaricomycetidae</taxon>
        <taxon>Agaricales</taxon>
        <taxon>Agaricineae</taxon>
        <taxon>Strophariaceae</taxon>
        <taxon>Galerina</taxon>
    </lineage>
</organism>
<dbReference type="OrthoDB" id="308440at2759"/>
<evidence type="ECO:0000256" key="1">
    <source>
        <dbReference type="ARBA" id="ARBA00004434"/>
    </source>
</evidence>
<evidence type="ECO:0000256" key="7">
    <source>
        <dbReference type="ARBA" id="ARBA00022989"/>
    </source>
</evidence>
<feature type="domain" description="Peptidase S26" evidence="13">
    <location>
        <begin position="23"/>
        <end position="103"/>
    </location>
</feature>
<keyword evidence="6 11" id="KW-0378">Hydrolase</keyword>
<feature type="active site" evidence="10">
    <location>
        <position position="43"/>
    </location>
</feature>
<dbReference type="PRINTS" id="PR00727">
    <property type="entry name" value="LEADERPTASE"/>
</dbReference>
<feature type="region of interest" description="Disordered" evidence="12">
    <location>
        <begin position="169"/>
        <end position="204"/>
    </location>
</feature>
<dbReference type="GO" id="GO:0042720">
    <property type="term" value="C:mitochondrial inner membrane peptidase complex"/>
    <property type="evidence" value="ECO:0007669"/>
    <property type="project" value="InterPro"/>
</dbReference>
<dbReference type="AlphaFoldDB" id="A0A067TL42"/>
<keyword evidence="3 11" id="KW-0645">Protease</keyword>
<evidence type="ECO:0000256" key="3">
    <source>
        <dbReference type="ARBA" id="ARBA00022670"/>
    </source>
</evidence>
<dbReference type="FunFam" id="2.10.109.10:FF:000005">
    <property type="entry name" value="Mitochondrial inner membrane protease subunit"/>
    <property type="match status" value="1"/>
</dbReference>
<dbReference type="Pfam" id="PF10502">
    <property type="entry name" value="Peptidase_S26"/>
    <property type="match status" value="2"/>
</dbReference>
<dbReference type="GO" id="GO:0004252">
    <property type="term" value="F:serine-type endopeptidase activity"/>
    <property type="evidence" value="ECO:0007669"/>
    <property type="project" value="InterPro"/>
</dbReference>
<evidence type="ECO:0000256" key="5">
    <source>
        <dbReference type="ARBA" id="ARBA00022792"/>
    </source>
</evidence>